<dbReference type="EMBL" id="ML211267">
    <property type="protein sequence ID" value="TFK85198.1"/>
    <property type="molecule type" value="Genomic_DNA"/>
</dbReference>
<dbReference type="PANTHER" id="PTHR33096">
    <property type="entry name" value="CXC2 DOMAIN-CONTAINING PROTEIN"/>
    <property type="match status" value="1"/>
</dbReference>
<organism evidence="3 4">
    <name type="scientific">Polyporus arcularius HHB13444</name>
    <dbReference type="NCBI Taxonomy" id="1314778"/>
    <lineage>
        <taxon>Eukaryota</taxon>
        <taxon>Fungi</taxon>
        <taxon>Dikarya</taxon>
        <taxon>Basidiomycota</taxon>
        <taxon>Agaricomycotina</taxon>
        <taxon>Agaricomycetes</taxon>
        <taxon>Polyporales</taxon>
        <taxon>Polyporaceae</taxon>
        <taxon>Polyporus</taxon>
    </lineage>
</organism>
<accession>A0A5C3P9D3</accession>
<evidence type="ECO:0000256" key="1">
    <source>
        <dbReference type="SAM" id="MobiDB-lite"/>
    </source>
</evidence>
<evidence type="ECO:0000313" key="3">
    <source>
        <dbReference type="EMBL" id="TFK85198.1"/>
    </source>
</evidence>
<protein>
    <recommendedName>
        <fullName evidence="2">CxC2-like cysteine cluster KDZ transposase-associated domain-containing protein</fullName>
    </recommendedName>
</protein>
<proteinExistence type="predicted"/>
<feature type="domain" description="CxC2-like cysteine cluster KDZ transposase-associated" evidence="2">
    <location>
        <begin position="83"/>
        <end position="196"/>
    </location>
</feature>
<dbReference type="Proteomes" id="UP000308197">
    <property type="component" value="Unassembled WGS sequence"/>
</dbReference>
<dbReference type="InterPro" id="IPR041457">
    <property type="entry name" value="CxC2_KDZ-assoc"/>
</dbReference>
<dbReference type="Pfam" id="PF18758">
    <property type="entry name" value="KDZ"/>
    <property type="match status" value="1"/>
</dbReference>
<sequence length="917" mass="105011">LDDREQPPPCLDKCPACRRDLVPGDAHLRPEGPQLSDTLYKCQDCPLASPMCRDCVVRDHRTRPLDRIRRWRLDAKFWDKVSLAALGHAIYLGHNGSCCPLFPRHHTNQTPLLSYARSMGIFHEHGLVEMPVVFCRCLPRASDAQQLITSGFWPATWHTPTTATTLTALDAFHGLSMQAHVNLHDYVQHLKQMTDGVLTDDVKDRYSQLNHSVRQYVFVKTCRRQGVIAGQKLPPKSLAAECPACPKPNVNTRKGWEHRDENLKHMDTVGTTMDGNYHMSGGGKETDEKDQAFSEDAGAFCHQGDAAKVVSRAEKTQSKHKEQTTCSNFGAMNYGKYNGKISGIVAVLCRHGIVLPGGVIDLHNGERFAYVDFVFTSAMQPHMDLKLFIATYDIMCQYIIRFAIRIDEEFSDETLAELESITSADFPQIIGGVGKYHLSMHVKSCREKFSMNHLPCACMDDGEDCERLWGLINAMSRRTKEMTAGHRRDVLNDLFYHQNVRRMHAMVATFMHKLPEAEEQLKDHVEYLATIERTIGCKMIDQWKELEAGWKKKVVDIKEHADLVSPYEPRTEITLTSKQIADHLCEERKAHGDRIGAALAVLIHDLLDLEGERAKMQTEIENFRGNERERSGLAARITDFVKRAEDARDRYERYLQPCVDEALLDVPTDPLNQHFPLRAGLPARETKNPAATSTPPPEHGMSLALPSDYDDKIIQHAAMATATKYERMIREGCANEALDDLRLHLTTFATMEDRRKRGSGVRFNTPMDKRMTKKKMVIAAAKVRYRQIRNTLLVLGMPEDDPNFKPLLDTDCKPFVLVIEEQRLGDSRRKPCWIWSDFSFVLKEDDQGVKEFLMDSLRVHWFRYSALVARWRERVETMREDMFRTRNSYRIWRDKWQERAEKREKAGQLGAAAYARR</sequence>
<feature type="non-terminal residue" evidence="3">
    <location>
        <position position="1"/>
    </location>
</feature>
<reference evidence="3 4" key="1">
    <citation type="journal article" date="2019" name="Nat. Ecol. Evol.">
        <title>Megaphylogeny resolves global patterns of mushroom evolution.</title>
        <authorList>
            <person name="Varga T."/>
            <person name="Krizsan K."/>
            <person name="Foldi C."/>
            <person name="Dima B."/>
            <person name="Sanchez-Garcia M."/>
            <person name="Sanchez-Ramirez S."/>
            <person name="Szollosi G.J."/>
            <person name="Szarkandi J.G."/>
            <person name="Papp V."/>
            <person name="Albert L."/>
            <person name="Andreopoulos W."/>
            <person name="Angelini C."/>
            <person name="Antonin V."/>
            <person name="Barry K.W."/>
            <person name="Bougher N.L."/>
            <person name="Buchanan P."/>
            <person name="Buyck B."/>
            <person name="Bense V."/>
            <person name="Catcheside P."/>
            <person name="Chovatia M."/>
            <person name="Cooper J."/>
            <person name="Damon W."/>
            <person name="Desjardin D."/>
            <person name="Finy P."/>
            <person name="Geml J."/>
            <person name="Haridas S."/>
            <person name="Hughes K."/>
            <person name="Justo A."/>
            <person name="Karasinski D."/>
            <person name="Kautmanova I."/>
            <person name="Kiss B."/>
            <person name="Kocsube S."/>
            <person name="Kotiranta H."/>
            <person name="LaButti K.M."/>
            <person name="Lechner B.E."/>
            <person name="Liimatainen K."/>
            <person name="Lipzen A."/>
            <person name="Lukacs Z."/>
            <person name="Mihaltcheva S."/>
            <person name="Morgado L.N."/>
            <person name="Niskanen T."/>
            <person name="Noordeloos M.E."/>
            <person name="Ohm R.A."/>
            <person name="Ortiz-Santana B."/>
            <person name="Ovrebo C."/>
            <person name="Racz N."/>
            <person name="Riley R."/>
            <person name="Savchenko A."/>
            <person name="Shiryaev A."/>
            <person name="Soop K."/>
            <person name="Spirin V."/>
            <person name="Szebenyi C."/>
            <person name="Tomsovsky M."/>
            <person name="Tulloss R.E."/>
            <person name="Uehling J."/>
            <person name="Grigoriev I.V."/>
            <person name="Vagvolgyi C."/>
            <person name="Papp T."/>
            <person name="Martin F.M."/>
            <person name="Miettinen O."/>
            <person name="Hibbett D.S."/>
            <person name="Nagy L.G."/>
        </authorList>
    </citation>
    <scope>NUCLEOTIDE SEQUENCE [LARGE SCALE GENOMIC DNA]</scope>
    <source>
        <strain evidence="3 4">HHB13444</strain>
    </source>
</reference>
<gene>
    <name evidence="3" type="ORF">K466DRAFT_495221</name>
</gene>
<dbReference type="InterPro" id="IPR040521">
    <property type="entry name" value="KDZ"/>
</dbReference>
<evidence type="ECO:0000259" key="2">
    <source>
        <dbReference type="Pfam" id="PF18803"/>
    </source>
</evidence>
<evidence type="ECO:0000313" key="4">
    <source>
        <dbReference type="Proteomes" id="UP000308197"/>
    </source>
</evidence>
<dbReference type="InParanoid" id="A0A5C3P9D3"/>
<feature type="region of interest" description="Disordered" evidence="1">
    <location>
        <begin position="681"/>
        <end position="703"/>
    </location>
</feature>
<dbReference type="AlphaFoldDB" id="A0A5C3P9D3"/>
<name>A0A5C3P9D3_9APHY</name>
<keyword evidence="4" id="KW-1185">Reference proteome</keyword>
<dbReference type="Pfam" id="PF18803">
    <property type="entry name" value="CxC2"/>
    <property type="match status" value="1"/>
</dbReference>
<dbReference type="PANTHER" id="PTHR33096:SF1">
    <property type="entry name" value="CXC1-LIKE CYSTEINE CLUSTER ASSOCIATED WITH KDZ TRANSPOSASES DOMAIN-CONTAINING PROTEIN"/>
    <property type="match status" value="1"/>
</dbReference>